<protein>
    <submittedName>
        <fullName evidence="1">Uncharacterized protein</fullName>
    </submittedName>
</protein>
<reference evidence="1" key="1">
    <citation type="journal article" date="2022" name="bioRxiv">
        <title>Sequencing and chromosome-scale assembly of the giantPleurodeles waltlgenome.</title>
        <authorList>
            <person name="Brown T."/>
            <person name="Elewa A."/>
            <person name="Iarovenko S."/>
            <person name="Subramanian E."/>
            <person name="Araus A.J."/>
            <person name="Petzold A."/>
            <person name="Susuki M."/>
            <person name="Suzuki K.-i.T."/>
            <person name="Hayashi T."/>
            <person name="Toyoda A."/>
            <person name="Oliveira C."/>
            <person name="Osipova E."/>
            <person name="Leigh N.D."/>
            <person name="Simon A."/>
            <person name="Yun M.H."/>
        </authorList>
    </citation>
    <scope>NUCLEOTIDE SEQUENCE</scope>
    <source>
        <strain evidence="1">20211129_DDA</strain>
        <tissue evidence="1">Liver</tissue>
    </source>
</reference>
<evidence type="ECO:0000313" key="2">
    <source>
        <dbReference type="Proteomes" id="UP001066276"/>
    </source>
</evidence>
<comment type="caution">
    <text evidence="1">The sequence shown here is derived from an EMBL/GenBank/DDBJ whole genome shotgun (WGS) entry which is preliminary data.</text>
</comment>
<gene>
    <name evidence="1" type="ORF">NDU88_001709</name>
</gene>
<evidence type="ECO:0000313" key="1">
    <source>
        <dbReference type="EMBL" id="KAJ1206302.1"/>
    </source>
</evidence>
<accession>A0AAV7VXJ5</accession>
<keyword evidence="2" id="KW-1185">Reference proteome</keyword>
<name>A0AAV7VXJ5_PLEWA</name>
<proteinExistence type="predicted"/>
<dbReference type="Proteomes" id="UP001066276">
    <property type="component" value="Chromosome 1_2"/>
</dbReference>
<sequence length="147" mass="16440">MTQDSVPGIQLHHRCTTGHHSSRTRVKLFLRAWTNFRRAAPASGQTPSVGPRLQECRLQLRLCRPRPAALRVELLANGTVGIICKAVGSKRQTEKGQQEAYTQPRHLHRAFKDLHSRGEKESPAKSLGPPTGATRLHLLNYDINIIL</sequence>
<organism evidence="1 2">
    <name type="scientific">Pleurodeles waltl</name>
    <name type="common">Iberian ribbed newt</name>
    <dbReference type="NCBI Taxonomy" id="8319"/>
    <lineage>
        <taxon>Eukaryota</taxon>
        <taxon>Metazoa</taxon>
        <taxon>Chordata</taxon>
        <taxon>Craniata</taxon>
        <taxon>Vertebrata</taxon>
        <taxon>Euteleostomi</taxon>
        <taxon>Amphibia</taxon>
        <taxon>Batrachia</taxon>
        <taxon>Caudata</taxon>
        <taxon>Salamandroidea</taxon>
        <taxon>Salamandridae</taxon>
        <taxon>Pleurodelinae</taxon>
        <taxon>Pleurodeles</taxon>
    </lineage>
</organism>
<dbReference type="AlphaFoldDB" id="A0AAV7VXJ5"/>
<dbReference type="EMBL" id="JANPWB010000002">
    <property type="protein sequence ID" value="KAJ1206302.1"/>
    <property type="molecule type" value="Genomic_DNA"/>
</dbReference>